<dbReference type="RefSeq" id="WP_216876589.1">
    <property type="nucleotide sequence ID" value="NZ_JAERQM010000004.1"/>
</dbReference>
<comment type="caution">
    <text evidence="2">The sequence shown here is derived from an EMBL/GenBank/DDBJ whole genome shotgun (WGS) entry which is preliminary data.</text>
</comment>
<evidence type="ECO:0000256" key="1">
    <source>
        <dbReference type="SAM" id="Phobius"/>
    </source>
</evidence>
<keyword evidence="3" id="KW-1185">Reference proteome</keyword>
<feature type="transmembrane region" description="Helical" evidence="1">
    <location>
        <begin position="20"/>
        <end position="41"/>
    </location>
</feature>
<dbReference type="EMBL" id="JAERQM010000004">
    <property type="protein sequence ID" value="MBU8544926.1"/>
    <property type="molecule type" value="Genomic_DNA"/>
</dbReference>
<sequence>MAADPLSPATARRLDRLCNAPVWLAIIALLALVFALPWTQAHLEARGWPPETILWRYLVVATIGGVVGFAELVSRYRDEPWLVAKSPPGMTFIGANALAAVTALFLLENYREALSAPTDGVTRTLLAGFGAMVVLRSKLLTLRQPGGTDVEVGPAFVVDSLLAAVNRDVDRRRAERRIALVNGLARRFAPHPFAKAAPHLKAALLAFQTMDAAERKRLSDTIEAMLKDQTLVALSNDVKYAMIGYDFLTAFGEETLNCTFDELERSILAPPPDPTRPAG</sequence>
<reference evidence="2 3" key="1">
    <citation type="submission" date="2021-01" db="EMBL/GenBank/DDBJ databases">
        <title>Roseomonas sp. nov, a bacterium isolated from an oil production mixture in Yumen Oilfield.</title>
        <authorList>
            <person name="Wu D."/>
        </authorList>
    </citation>
    <scope>NUCLEOTIDE SEQUENCE [LARGE SCALE GENOMIC DNA]</scope>
    <source>
        <strain evidence="2 3">ROY-5-3</strain>
    </source>
</reference>
<keyword evidence="1" id="KW-1133">Transmembrane helix</keyword>
<gene>
    <name evidence="2" type="ORF">JJQ90_14495</name>
</gene>
<proteinExistence type="predicted"/>
<name>A0ABS6H974_9PROT</name>
<organism evidence="2 3">
    <name type="scientific">Falsiroseomonas oleicola</name>
    <dbReference type="NCBI Taxonomy" id="2801474"/>
    <lineage>
        <taxon>Bacteria</taxon>
        <taxon>Pseudomonadati</taxon>
        <taxon>Pseudomonadota</taxon>
        <taxon>Alphaproteobacteria</taxon>
        <taxon>Acetobacterales</taxon>
        <taxon>Roseomonadaceae</taxon>
        <taxon>Falsiroseomonas</taxon>
    </lineage>
</organism>
<keyword evidence="1" id="KW-0472">Membrane</keyword>
<keyword evidence="1" id="KW-0812">Transmembrane</keyword>
<accession>A0ABS6H974</accession>
<dbReference type="Proteomes" id="UP000689967">
    <property type="component" value="Unassembled WGS sequence"/>
</dbReference>
<feature type="transmembrane region" description="Helical" evidence="1">
    <location>
        <begin position="53"/>
        <end position="70"/>
    </location>
</feature>
<feature type="transmembrane region" description="Helical" evidence="1">
    <location>
        <begin position="90"/>
        <end position="107"/>
    </location>
</feature>
<evidence type="ECO:0000313" key="2">
    <source>
        <dbReference type="EMBL" id="MBU8544926.1"/>
    </source>
</evidence>
<evidence type="ECO:0000313" key="3">
    <source>
        <dbReference type="Proteomes" id="UP000689967"/>
    </source>
</evidence>
<protein>
    <submittedName>
        <fullName evidence="2">Uncharacterized protein</fullName>
    </submittedName>
</protein>